<dbReference type="GO" id="GO:0012505">
    <property type="term" value="C:endomembrane system"/>
    <property type="evidence" value="ECO:0007669"/>
    <property type="project" value="TreeGrafter"/>
</dbReference>
<feature type="domain" description="CRAL-TRIO" evidence="3">
    <location>
        <begin position="81"/>
        <end position="240"/>
    </location>
</feature>
<keyword evidence="6" id="KW-1185">Reference proteome</keyword>
<dbReference type="Gene3D" id="3.40.525.10">
    <property type="entry name" value="CRAL-TRIO lipid binding domain"/>
    <property type="match status" value="1"/>
</dbReference>
<dbReference type="eggNOG" id="KOG2438">
    <property type="taxonomic scope" value="Eukaryota"/>
</dbReference>
<keyword evidence="2" id="KW-1133">Transmembrane helix</keyword>
<dbReference type="CDD" id="cd00170">
    <property type="entry name" value="SEC14"/>
    <property type="match status" value="1"/>
</dbReference>
<protein>
    <submittedName>
        <fullName evidence="5">Glutamyl-tRNA(Gln) amidotransferase B subunit</fullName>
    </submittedName>
</protein>
<dbReference type="InterPro" id="IPR013783">
    <property type="entry name" value="Ig-like_fold"/>
</dbReference>
<reference evidence="6" key="1">
    <citation type="submission" date="2011-02" db="EMBL/GenBank/DDBJ databases">
        <title>The Genome Sequence of Capsaspora owczarzaki ATCC 30864.</title>
        <authorList>
            <person name="Russ C."/>
            <person name="Cuomo C."/>
            <person name="Burger G."/>
            <person name="Gray M.W."/>
            <person name="Holland P.W.H."/>
            <person name="King N."/>
            <person name="Lang F.B.F."/>
            <person name="Roger A.J."/>
            <person name="Ruiz-Trillo I."/>
            <person name="Young S.K."/>
            <person name="Zeng Q."/>
            <person name="Gargeya S."/>
            <person name="Alvarado L."/>
            <person name="Berlin A."/>
            <person name="Chapman S.B."/>
            <person name="Chen Z."/>
            <person name="Freedman E."/>
            <person name="Gellesch M."/>
            <person name="Goldberg J."/>
            <person name="Griggs A."/>
            <person name="Gujja S."/>
            <person name="Heilman E."/>
            <person name="Heiman D."/>
            <person name="Howarth C."/>
            <person name="Mehta T."/>
            <person name="Neiman D."/>
            <person name="Pearson M."/>
            <person name="Roberts A."/>
            <person name="Saif S."/>
            <person name="Shea T."/>
            <person name="Shenoy N."/>
            <person name="Sisk P."/>
            <person name="Stolte C."/>
            <person name="Sykes S."/>
            <person name="White J."/>
            <person name="Yandava C."/>
            <person name="Haas B."/>
            <person name="Nusbaum C."/>
            <person name="Birren B."/>
        </authorList>
    </citation>
    <scope>NUCLEOTIDE SEQUENCE</scope>
    <source>
        <strain evidence="6">ATCC 30864</strain>
    </source>
</reference>
<dbReference type="AlphaFoldDB" id="A0A0D2WRG3"/>
<dbReference type="Gene3D" id="2.60.40.10">
    <property type="entry name" value="Immunoglobulins"/>
    <property type="match status" value="1"/>
</dbReference>
<sequence>MSSNAVVPPETIAELRALVLAEAKPLLAENKVNSVDVDRIATDDEYLARFYRVADAMPEAQTLLVNCLKWRRQFGVLELRESSIEPDLLNSGVFFFRNRDKSNRLIGHLMIRRHKKDPARLELVKKYILLWFERQEKSARPNTEKFTLIFDMTGAGLGNLDMDLVKFLIDCFKFYYPNMLGQILVFEISFILNSAWSIIKNWLSPRALALIKFVNRKEIQTYVEPSSLLISQGGLDSYEYSYTPGEFAIVARNDFGPAASSSSSSSSPAIAAPAQANANAGADESKPAHKKRVSFLPAEKSDVGSGFLAVSPNVNYLEFRGPFNAEVTSTITLAHTLPGSVQKSPVAFKVKTTAPERYRVRPNQGLLSPGEKIVVSIFMSVGSLPAQAATPEETANGFVSSLRDKFLVLSLPFPSDANANDINGQWTQLVEAPNATKPFQHRLPCRFVTGSGQVLGVDPAATPDPAPTASSAKSSSAAAGAATAPAAAKPSPAPTASSPVAAVVPTPARTAPAAPLASSHSKDEVSGNSELAVLRKSVRNLQIAFVLLFLLVLFLMLAVSLLLASHPLAPLPLRSFVQSFFSK</sequence>
<dbReference type="eggNOG" id="KOG1471">
    <property type="taxonomic scope" value="Eukaryota"/>
</dbReference>
<dbReference type="GO" id="GO:0140284">
    <property type="term" value="C:endoplasmic reticulum-endosome membrane contact site"/>
    <property type="evidence" value="ECO:0007669"/>
    <property type="project" value="TreeGrafter"/>
</dbReference>
<dbReference type="OrthoDB" id="75724at2759"/>
<proteinExistence type="predicted"/>
<dbReference type="InterPro" id="IPR053012">
    <property type="entry name" value="ER-organelle_contact"/>
</dbReference>
<dbReference type="STRING" id="595528.A0A0D2WRG3"/>
<evidence type="ECO:0000313" key="5">
    <source>
        <dbReference type="EMBL" id="KJE94485.1"/>
    </source>
</evidence>
<dbReference type="PROSITE" id="PS50202">
    <property type="entry name" value="MSP"/>
    <property type="match status" value="1"/>
</dbReference>
<dbReference type="Pfam" id="PF00635">
    <property type="entry name" value="Motile_Sperm"/>
    <property type="match status" value="1"/>
</dbReference>
<keyword evidence="2" id="KW-0472">Membrane</keyword>
<organism evidence="5 6">
    <name type="scientific">Capsaspora owczarzaki (strain ATCC 30864)</name>
    <dbReference type="NCBI Taxonomy" id="595528"/>
    <lineage>
        <taxon>Eukaryota</taxon>
        <taxon>Filasterea</taxon>
        <taxon>Capsaspora</taxon>
    </lineage>
</organism>
<dbReference type="InterPro" id="IPR000535">
    <property type="entry name" value="MSP_dom"/>
</dbReference>
<dbReference type="InterPro" id="IPR036273">
    <property type="entry name" value="CRAL/TRIO_N_dom_sf"/>
</dbReference>
<evidence type="ECO:0000313" key="6">
    <source>
        <dbReference type="Proteomes" id="UP000008743"/>
    </source>
</evidence>
<gene>
    <name evidence="5" type="ORF">CAOG_005120</name>
</gene>
<dbReference type="PANTHER" id="PTHR46384">
    <property type="entry name" value="MOTILE SPERM DOMAIN-CONTAINING PROTEIN 2"/>
    <property type="match status" value="1"/>
</dbReference>
<dbReference type="SUPFAM" id="SSF46938">
    <property type="entry name" value="CRAL/TRIO N-terminal domain"/>
    <property type="match status" value="1"/>
</dbReference>
<keyword evidence="2" id="KW-0812">Transmembrane</keyword>
<dbReference type="Proteomes" id="UP000008743">
    <property type="component" value="Unassembled WGS sequence"/>
</dbReference>
<dbReference type="SUPFAM" id="SSF52087">
    <property type="entry name" value="CRAL/TRIO domain"/>
    <property type="match status" value="1"/>
</dbReference>
<dbReference type="Pfam" id="PF00650">
    <property type="entry name" value="CRAL_TRIO"/>
    <property type="match status" value="1"/>
</dbReference>
<dbReference type="InterPro" id="IPR001251">
    <property type="entry name" value="CRAL-TRIO_dom"/>
</dbReference>
<dbReference type="InterPro" id="IPR036865">
    <property type="entry name" value="CRAL-TRIO_dom_sf"/>
</dbReference>
<evidence type="ECO:0000259" key="4">
    <source>
        <dbReference type="PROSITE" id="PS50202"/>
    </source>
</evidence>
<evidence type="ECO:0000256" key="1">
    <source>
        <dbReference type="SAM" id="MobiDB-lite"/>
    </source>
</evidence>
<feature type="region of interest" description="Disordered" evidence="1">
    <location>
        <begin position="266"/>
        <end position="291"/>
    </location>
</feature>
<dbReference type="InParanoid" id="A0A0D2WRG3"/>
<evidence type="ECO:0000256" key="2">
    <source>
        <dbReference type="SAM" id="Phobius"/>
    </source>
</evidence>
<accession>A0A0D2WRG3</accession>
<name>A0A0D2WRG3_CAPO3</name>
<evidence type="ECO:0000259" key="3">
    <source>
        <dbReference type="PROSITE" id="PS50191"/>
    </source>
</evidence>
<dbReference type="EMBL" id="KE346367">
    <property type="protein sequence ID" value="KJE94485.1"/>
    <property type="molecule type" value="Genomic_DNA"/>
</dbReference>
<dbReference type="GO" id="GO:0016740">
    <property type="term" value="F:transferase activity"/>
    <property type="evidence" value="ECO:0007669"/>
    <property type="project" value="UniProtKB-KW"/>
</dbReference>
<dbReference type="PROSITE" id="PS50191">
    <property type="entry name" value="CRAL_TRIO"/>
    <property type="match status" value="1"/>
</dbReference>
<dbReference type="SMART" id="SM00516">
    <property type="entry name" value="SEC14"/>
    <property type="match status" value="1"/>
</dbReference>
<dbReference type="InterPro" id="IPR008962">
    <property type="entry name" value="PapD-like_sf"/>
</dbReference>
<dbReference type="SUPFAM" id="SSF49354">
    <property type="entry name" value="PapD-like"/>
    <property type="match status" value="1"/>
</dbReference>
<feature type="transmembrane region" description="Helical" evidence="2">
    <location>
        <begin position="543"/>
        <end position="564"/>
    </location>
</feature>
<dbReference type="PANTHER" id="PTHR46384:SF1">
    <property type="entry name" value="MOTILE SPERM DOMAIN-CONTAINING PROTEIN 2"/>
    <property type="match status" value="1"/>
</dbReference>
<feature type="compositionally biased region" description="Low complexity" evidence="1">
    <location>
        <begin position="266"/>
        <end position="282"/>
    </location>
</feature>
<feature type="domain" description="MSP" evidence="4">
    <location>
        <begin position="307"/>
        <end position="448"/>
    </location>
</feature>
<keyword evidence="5" id="KW-0808">Transferase</keyword>
<dbReference type="PhylomeDB" id="A0A0D2WRG3"/>
<dbReference type="eggNOG" id="KOG0439">
    <property type="taxonomic scope" value="Eukaryota"/>
</dbReference>